<feature type="domain" description="DUF4806" evidence="1">
    <location>
        <begin position="21"/>
        <end position="93"/>
    </location>
</feature>
<evidence type="ECO:0000313" key="2">
    <source>
        <dbReference type="EMBL" id="KAI9562476.1"/>
    </source>
</evidence>
<proteinExistence type="predicted"/>
<keyword evidence="3" id="KW-1185">Reference proteome</keyword>
<gene>
    <name evidence="2" type="ORF">GHT06_009909</name>
</gene>
<dbReference type="EMBL" id="WJBH02000002">
    <property type="protein sequence ID" value="KAI9562476.1"/>
    <property type="molecule type" value="Genomic_DNA"/>
</dbReference>
<evidence type="ECO:0000313" key="3">
    <source>
        <dbReference type="Proteomes" id="UP000820818"/>
    </source>
</evidence>
<dbReference type="Proteomes" id="UP000820818">
    <property type="component" value="Linkage Group LG2"/>
</dbReference>
<dbReference type="PANTHER" id="PTHR34153">
    <property type="entry name" value="SI:CH211-262H13.3-RELATED-RELATED"/>
    <property type="match status" value="1"/>
</dbReference>
<comment type="caution">
    <text evidence="2">The sequence shown here is derived from an EMBL/GenBank/DDBJ whole genome shotgun (WGS) entry which is preliminary data.</text>
</comment>
<dbReference type="AlphaFoldDB" id="A0AAD5KXJ5"/>
<protein>
    <recommendedName>
        <fullName evidence="1">DUF4806 domain-containing protein</fullName>
    </recommendedName>
</protein>
<dbReference type="InterPro" id="IPR032071">
    <property type="entry name" value="DUF4806"/>
</dbReference>
<organism evidence="2 3">
    <name type="scientific">Daphnia sinensis</name>
    <dbReference type="NCBI Taxonomy" id="1820382"/>
    <lineage>
        <taxon>Eukaryota</taxon>
        <taxon>Metazoa</taxon>
        <taxon>Ecdysozoa</taxon>
        <taxon>Arthropoda</taxon>
        <taxon>Crustacea</taxon>
        <taxon>Branchiopoda</taxon>
        <taxon>Diplostraca</taxon>
        <taxon>Cladocera</taxon>
        <taxon>Anomopoda</taxon>
        <taxon>Daphniidae</taxon>
        <taxon>Daphnia</taxon>
        <taxon>Daphnia similis group</taxon>
    </lineage>
</organism>
<reference evidence="2 3" key="1">
    <citation type="submission" date="2022-05" db="EMBL/GenBank/DDBJ databases">
        <title>A multi-omics perspective on studying reproductive biology in Daphnia sinensis.</title>
        <authorList>
            <person name="Jia J."/>
        </authorList>
    </citation>
    <scope>NUCLEOTIDE SEQUENCE [LARGE SCALE GENOMIC DNA]</scope>
    <source>
        <strain evidence="2 3">WSL</strain>
    </source>
</reference>
<sequence>MDSQENCNGKETQSVPENKDIETVDDLINFEESLKEPDNYYAVVNYVRLLGGGSLSDAVKRAWSTYFSLKVKVSCNWRGKPRKRIQKHGLQKSLLTEAIFSNIMKSAPELFQRIQHSLGRDSSVTHDNNEEDSG</sequence>
<dbReference type="Pfam" id="PF16064">
    <property type="entry name" value="DUF4806"/>
    <property type="match status" value="1"/>
</dbReference>
<evidence type="ECO:0000259" key="1">
    <source>
        <dbReference type="Pfam" id="PF16064"/>
    </source>
</evidence>
<name>A0AAD5KXJ5_9CRUS</name>
<accession>A0AAD5KXJ5</accession>
<dbReference type="PANTHER" id="PTHR34153:SF2">
    <property type="entry name" value="SI:CH211-262H13.3-RELATED"/>
    <property type="match status" value="1"/>
</dbReference>